<dbReference type="Pfam" id="PF05699">
    <property type="entry name" value="Dimer_Tnp_hAT"/>
    <property type="match status" value="1"/>
</dbReference>
<comment type="subcellular location">
    <subcellularLocation>
        <location evidence="1">Nucleus</location>
    </subcellularLocation>
</comment>
<gene>
    <name evidence="7" type="ORF">AA0117_g12280</name>
</gene>
<proteinExistence type="predicted"/>
<dbReference type="GO" id="GO:0005634">
    <property type="term" value="C:nucleus"/>
    <property type="evidence" value="ECO:0007669"/>
    <property type="project" value="UniProtKB-SubCell"/>
</dbReference>
<dbReference type="PANTHER" id="PTHR46481">
    <property type="entry name" value="ZINC FINGER BED DOMAIN-CONTAINING PROTEIN 4"/>
    <property type="match status" value="1"/>
</dbReference>
<dbReference type="PANTHER" id="PTHR46481:SF10">
    <property type="entry name" value="ZINC FINGER BED DOMAIN-CONTAINING PROTEIN 39"/>
    <property type="match status" value="1"/>
</dbReference>
<evidence type="ECO:0000259" key="6">
    <source>
        <dbReference type="Pfam" id="PF05699"/>
    </source>
</evidence>
<name>A0A4Q4N061_ALTAL</name>
<evidence type="ECO:0000313" key="7">
    <source>
        <dbReference type="EMBL" id="RYN64999.1"/>
    </source>
</evidence>
<protein>
    <recommendedName>
        <fullName evidence="6">HAT C-terminal dimerisation domain-containing protein</fullName>
    </recommendedName>
</protein>
<sequence length="435" mass="49878">MLAFREMMNRHDGKAIAANVLAVIDDYDLRDKLLFGSDFEKFEGEIARIANIRGEVKLRRAQEPTGIVATIVRWINKSSGRVKRFEDAQAEVWRRENPESNQQPPPLRLKMDNATRWNSTRNMIYRAVQLRNSIEHFLDLEMATYMYLVRRGDKKPINERPSESVTRVIFDQRMSSDEWTIPQELLAILDPIKACTKKLEGRPSEESATGIADVYDVLSLILGQLEKLKVEYAESQKDSAFWVAIEQAWSKATEYYNILDETPVYTAALLLDPRLKYQYLAKEWGPQDAKCGVEGQRRLPHPQKIGDELTLYLEAELETDDDLVSFQYWLRPAVRAKYPSLARMAIDMLSIPAMSAEAERVFSSAGFILNSRRRRLREETLEAMLCLTHWGKLGLITLAKHRSDAVRGNEMAEVQYVSSSSTSSEGLWDDSDEGE</sequence>
<evidence type="ECO:0000256" key="1">
    <source>
        <dbReference type="ARBA" id="ARBA00004123"/>
    </source>
</evidence>
<keyword evidence="4" id="KW-0862">Zinc</keyword>
<keyword evidence="5" id="KW-0539">Nucleus</keyword>
<reference evidence="8" key="1">
    <citation type="journal article" date="2019" name="bioRxiv">
        <title>Genomics, evolutionary history and diagnostics of the Alternaria alternata species group including apple and Asian pear pathotypes.</title>
        <authorList>
            <person name="Armitage A.D."/>
            <person name="Cockerton H.M."/>
            <person name="Sreenivasaprasad S."/>
            <person name="Woodhall J.W."/>
            <person name="Lane C.R."/>
            <person name="Harrison R.J."/>
            <person name="Clarkson J.P."/>
        </authorList>
    </citation>
    <scope>NUCLEOTIDE SEQUENCE [LARGE SCALE GENOMIC DNA]</scope>
    <source>
        <strain evidence="8">FERA 1177</strain>
    </source>
</reference>
<evidence type="ECO:0000256" key="2">
    <source>
        <dbReference type="ARBA" id="ARBA00022723"/>
    </source>
</evidence>
<evidence type="ECO:0000256" key="3">
    <source>
        <dbReference type="ARBA" id="ARBA00022771"/>
    </source>
</evidence>
<dbReference type="EMBL" id="PDXD01000068">
    <property type="protein sequence ID" value="RYN64999.1"/>
    <property type="molecule type" value="Genomic_DNA"/>
</dbReference>
<organism evidence="7 8">
    <name type="scientific">Alternaria alternata</name>
    <name type="common">Alternaria rot fungus</name>
    <name type="synonym">Torula alternata</name>
    <dbReference type="NCBI Taxonomy" id="5599"/>
    <lineage>
        <taxon>Eukaryota</taxon>
        <taxon>Fungi</taxon>
        <taxon>Dikarya</taxon>
        <taxon>Ascomycota</taxon>
        <taxon>Pezizomycotina</taxon>
        <taxon>Dothideomycetes</taxon>
        <taxon>Pleosporomycetidae</taxon>
        <taxon>Pleosporales</taxon>
        <taxon>Pleosporineae</taxon>
        <taxon>Pleosporaceae</taxon>
        <taxon>Alternaria</taxon>
        <taxon>Alternaria sect. Alternaria</taxon>
        <taxon>Alternaria alternata complex</taxon>
    </lineage>
</organism>
<feature type="domain" description="HAT C-terminal dimerisation" evidence="6">
    <location>
        <begin position="308"/>
        <end position="390"/>
    </location>
</feature>
<dbReference type="InterPro" id="IPR052035">
    <property type="entry name" value="ZnF_BED_domain_contain"/>
</dbReference>
<evidence type="ECO:0000313" key="8">
    <source>
        <dbReference type="Proteomes" id="UP000291422"/>
    </source>
</evidence>
<accession>A0A4Q4N061</accession>
<keyword evidence="3" id="KW-0863">Zinc-finger</keyword>
<dbReference type="GO" id="GO:0046983">
    <property type="term" value="F:protein dimerization activity"/>
    <property type="evidence" value="ECO:0007669"/>
    <property type="project" value="InterPro"/>
</dbReference>
<dbReference type="AlphaFoldDB" id="A0A4Q4N061"/>
<dbReference type="GO" id="GO:0008270">
    <property type="term" value="F:zinc ion binding"/>
    <property type="evidence" value="ECO:0007669"/>
    <property type="project" value="UniProtKB-KW"/>
</dbReference>
<dbReference type="InterPro" id="IPR012337">
    <property type="entry name" value="RNaseH-like_sf"/>
</dbReference>
<dbReference type="InterPro" id="IPR008906">
    <property type="entry name" value="HATC_C_dom"/>
</dbReference>
<evidence type="ECO:0000256" key="4">
    <source>
        <dbReference type="ARBA" id="ARBA00022833"/>
    </source>
</evidence>
<dbReference type="Proteomes" id="UP000291422">
    <property type="component" value="Unassembled WGS sequence"/>
</dbReference>
<dbReference type="SUPFAM" id="SSF53098">
    <property type="entry name" value="Ribonuclease H-like"/>
    <property type="match status" value="1"/>
</dbReference>
<comment type="caution">
    <text evidence="7">The sequence shown here is derived from an EMBL/GenBank/DDBJ whole genome shotgun (WGS) entry which is preliminary data.</text>
</comment>
<evidence type="ECO:0000256" key="5">
    <source>
        <dbReference type="ARBA" id="ARBA00023242"/>
    </source>
</evidence>
<keyword evidence="2" id="KW-0479">Metal-binding</keyword>